<dbReference type="GO" id="GO:0050660">
    <property type="term" value="F:flavin adenine dinucleotide binding"/>
    <property type="evidence" value="ECO:0007669"/>
    <property type="project" value="InterPro"/>
</dbReference>
<accession>A0A7W8TS71</accession>
<dbReference type="Pfam" id="PF01266">
    <property type="entry name" value="DAO"/>
    <property type="match status" value="1"/>
</dbReference>
<dbReference type="SUPFAM" id="SSF51905">
    <property type="entry name" value="FAD/NAD(P)-binding domain"/>
    <property type="match status" value="1"/>
</dbReference>
<dbReference type="Gene3D" id="3.50.50.60">
    <property type="entry name" value="FAD/NAD(P)-binding domain"/>
    <property type="match status" value="1"/>
</dbReference>
<dbReference type="EMBL" id="JACHDR010000001">
    <property type="protein sequence ID" value="MBB5511967.1"/>
    <property type="molecule type" value="Genomic_DNA"/>
</dbReference>
<evidence type="ECO:0000256" key="4">
    <source>
        <dbReference type="ARBA" id="ARBA00023002"/>
    </source>
</evidence>
<feature type="domain" description="FAD dependent oxidoreductase" evidence="5">
    <location>
        <begin position="6"/>
        <end position="358"/>
    </location>
</feature>
<dbReference type="GO" id="GO:0008115">
    <property type="term" value="F:sarcosine oxidase activity"/>
    <property type="evidence" value="ECO:0007669"/>
    <property type="project" value="UniProtKB-EC"/>
</dbReference>
<evidence type="ECO:0000313" key="6">
    <source>
        <dbReference type="EMBL" id="MBB5511967.1"/>
    </source>
</evidence>
<dbReference type="Gene3D" id="3.30.9.10">
    <property type="entry name" value="D-Amino Acid Oxidase, subunit A, domain 2"/>
    <property type="match status" value="1"/>
</dbReference>
<protein>
    <submittedName>
        <fullName evidence="6">Sarcosine oxidase</fullName>
        <ecNumber evidence="6">1.5.3.1</ecNumber>
    </submittedName>
</protein>
<dbReference type="InterPro" id="IPR036188">
    <property type="entry name" value="FAD/NAD-bd_sf"/>
</dbReference>
<evidence type="ECO:0000313" key="7">
    <source>
        <dbReference type="Proteomes" id="UP000580797"/>
    </source>
</evidence>
<dbReference type="PANTHER" id="PTHR10961:SF7">
    <property type="entry name" value="FAD DEPENDENT OXIDOREDUCTASE DOMAIN-CONTAINING PROTEIN"/>
    <property type="match status" value="1"/>
</dbReference>
<keyword evidence="3" id="KW-0274">FAD</keyword>
<name>A0A7W8TS71_9MICC</name>
<evidence type="ECO:0000256" key="2">
    <source>
        <dbReference type="ARBA" id="ARBA00022630"/>
    </source>
</evidence>
<dbReference type="RefSeq" id="WP_183663773.1">
    <property type="nucleotide sequence ID" value="NZ_BAAARH010000003.1"/>
</dbReference>
<keyword evidence="4 6" id="KW-0560">Oxidoreductase</keyword>
<dbReference type="SUPFAM" id="SSF54373">
    <property type="entry name" value="FAD-linked reductases, C-terminal domain"/>
    <property type="match status" value="1"/>
</dbReference>
<evidence type="ECO:0000259" key="5">
    <source>
        <dbReference type="Pfam" id="PF01266"/>
    </source>
</evidence>
<dbReference type="AlphaFoldDB" id="A0A7W8TS71"/>
<reference evidence="6 7" key="1">
    <citation type="submission" date="2020-08" db="EMBL/GenBank/DDBJ databases">
        <title>Sequencing the genomes of 1000 actinobacteria strains.</title>
        <authorList>
            <person name="Klenk H.-P."/>
        </authorList>
    </citation>
    <scope>NUCLEOTIDE SEQUENCE [LARGE SCALE GENOMIC DNA]</scope>
    <source>
        <strain evidence="6 7">DSM 105783</strain>
    </source>
</reference>
<comment type="cofactor">
    <cofactor evidence="1">
        <name>FAD</name>
        <dbReference type="ChEBI" id="CHEBI:57692"/>
    </cofactor>
</comment>
<dbReference type="InterPro" id="IPR006076">
    <property type="entry name" value="FAD-dep_OxRdtase"/>
</dbReference>
<dbReference type="Proteomes" id="UP000580797">
    <property type="component" value="Unassembled WGS sequence"/>
</dbReference>
<keyword evidence="2" id="KW-0285">Flavoprotein</keyword>
<sequence>MADSSDYVVVGAGLAGAATAWNLASRGHEVTLLERTVPASHEGSSHGSARIFRYAYPDDFYTRAVIESRLLWDELEKVSGQALITRVGAVDYGSERRPEELARILERAGVDHELLNPSEARNRWPHIAVDTPALWHPGAGVIDAESAVNTMVDQAKIQGARVLTNWDVSEVQRSLNGYKLVSSSGESLEASNLIISAGGWLPALLDLLPLPAGFLGGLPAITVRQEQAYHFHYLDNQAPWPTFIHKSANMQTYGLPGGRDADFVGQKVAEYNGGRFISSAAEQTGQIDPENRLRVIDYVRKYLPGLNPEPYAETTCLFTNTPDENFIIDKTENITVLSPCSGHGAKFAPLIGEWAADLATGTRDIPVRFRPATAHTGAIESNF</sequence>
<proteinExistence type="predicted"/>
<organism evidence="6 7">
    <name type="scientific">Neomicrococcus aestuarii</name>
    <dbReference type="NCBI Taxonomy" id="556325"/>
    <lineage>
        <taxon>Bacteria</taxon>
        <taxon>Bacillati</taxon>
        <taxon>Actinomycetota</taxon>
        <taxon>Actinomycetes</taxon>
        <taxon>Micrococcales</taxon>
        <taxon>Micrococcaceae</taxon>
        <taxon>Neomicrococcus</taxon>
    </lineage>
</organism>
<dbReference type="InterPro" id="IPR045170">
    <property type="entry name" value="MTOX"/>
</dbReference>
<gene>
    <name evidence="6" type="ORF">HD598_000654</name>
</gene>
<dbReference type="PANTHER" id="PTHR10961">
    <property type="entry name" value="PEROXISOMAL SARCOSINE OXIDASE"/>
    <property type="match status" value="1"/>
</dbReference>
<dbReference type="EC" id="1.5.3.1" evidence="6"/>
<comment type="caution">
    <text evidence="6">The sequence shown here is derived from an EMBL/GenBank/DDBJ whole genome shotgun (WGS) entry which is preliminary data.</text>
</comment>
<evidence type="ECO:0000256" key="3">
    <source>
        <dbReference type="ARBA" id="ARBA00022827"/>
    </source>
</evidence>
<evidence type="ECO:0000256" key="1">
    <source>
        <dbReference type="ARBA" id="ARBA00001974"/>
    </source>
</evidence>